<dbReference type="AlphaFoldDB" id="A0AAF0DKL5"/>
<sequence length="796" mass="90607">MATVSKFSVMASSSLTGSQGSDEPEWMLEHSRKEKRQAIRERRKHLEDRLARIREEEDRRRKKVSEAGLPFKKQRLNDDQRRLQEQDYDRQFELEDYDSDDQQHPVHGHKDGDLSASTLALLEKLKGSAKTYNDYEDEDEIKIFYCSRTHSQLTQFARELQRVTLPPSIPPETESNSQSEEKGLEEVMKHVSLGSRKAMCINPKVQSLGNAMAINERCLDLQRPDVASDQKCPFAPSQEKEPVIHDFRDHVLARVQDIEDIGKIGKRMRICPYYASRSVIEHSEIITLPYPLLLQKSAREALNISLKDHIIIIDEAHNLTDVIANIHSVTISLTQFRTALDQLTIYARKYKTRLKGKNRVYVAQVIRLVGSISKYLESVLTNKCLTEGAVEPSHLMGGKGVDQINPHKLTRYLQESKLARKVDGYVEYSNSSSEKGGVSRTAVPVLFRVQSFLLSMMNPSAEGRLFFEKTFENTGTDILLKYMLLDPTAHFREVVEEARAVILAGGTMSPMDDYADYLFSYLAPEHLRTFSYGHVIPKNNLTVTPIVRGIMNTEFEFTFEKRSSSEMIIDLGKTVIEMCKVIPDGMIAFFPSYDFLKQVLEIWKQPASNAAGSNILDSIALVKPLLHESQDQSTNAEALLQKYADFIHKGEGALLLSVMGGRLSEGINFSDRLGRGVIVIGLPFANIRSAVWQAKMRHIEQRAYEKSSGAEENKKSKAKAAGREFYENSCMRVVNQCIGRAIRHQNDYAAILMFDRRYQTPRIQSKLPLWIRQSLVSAPVGNTMENLRRFFQEKMP</sequence>
<dbReference type="Pfam" id="PF06733">
    <property type="entry name" value="DEAD_2"/>
    <property type="match status" value="1"/>
</dbReference>
<evidence type="ECO:0000256" key="10">
    <source>
        <dbReference type="ARBA" id="ARBA00022840"/>
    </source>
</evidence>
<feature type="compositionally biased region" description="Basic and acidic residues" evidence="23">
    <location>
        <begin position="27"/>
        <end position="37"/>
    </location>
</feature>
<dbReference type="InterPro" id="IPR006555">
    <property type="entry name" value="ATP-dep_Helicase_C"/>
</dbReference>
<comment type="function">
    <text evidence="21">ATP-dependent DNA helicase important for chromosome transmission and normal cell cycle progression in G(2)/M. May have a role in changing DNA topology to allow the loading of proteins involved in maintaining sister chromatid cohesion in the vicinity of the centromeres. Has a specific role in chromosome segregation during meiosis II.</text>
</comment>
<dbReference type="InterPro" id="IPR013020">
    <property type="entry name" value="Rad3/Chl1-like"/>
</dbReference>
<dbReference type="Pfam" id="PF13307">
    <property type="entry name" value="Helicase_C_2"/>
    <property type="match status" value="1"/>
</dbReference>
<evidence type="ECO:0000256" key="6">
    <source>
        <dbReference type="ARBA" id="ARBA00022723"/>
    </source>
</evidence>
<dbReference type="GO" id="GO:0006974">
    <property type="term" value="P:DNA damage response"/>
    <property type="evidence" value="ECO:0007669"/>
    <property type="project" value="UniProtKB-ARBA"/>
</dbReference>
<keyword evidence="12" id="KW-0411">Iron-sulfur</keyword>
<name>A0AAF0DKL5_9EURO</name>
<accession>A0AAF0DKL5</accession>
<dbReference type="GO" id="GO:0005524">
    <property type="term" value="F:ATP binding"/>
    <property type="evidence" value="ECO:0007669"/>
    <property type="project" value="UniProtKB-KW"/>
</dbReference>
<keyword evidence="8 25" id="KW-0378">Hydrolase</keyword>
<feature type="compositionally biased region" description="Polar residues" evidence="23">
    <location>
        <begin position="10"/>
        <end position="21"/>
    </location>
</feature>
<evidence type="ECO:0000256" key="20">
    <source>
        <dbReference type="ARBA" id="ARBA00045008"/>
    </source>
</evidence>
<keyword evidence="6" id="KW-0479">Metal-binding</keyword>
<evidence type="ECO:0000256" key="23">
    <source>
        <dbReference type="SAM" id="MobiDB-lite"/>
    </source>
</evidence>
<evidence type="ECO:0000256" key="5">
    <source>
        <dbReference type="ARBA" id="ARBA00017386"/>
    </source>
</evidence>
<evidence type="ECO:0000256" key="3">
    <source>
        <dbReference type="ARBA" id="ARBA00008435"/>
    </source>
</evidence>
<evidence type="ECO:0000256" key="7">
    <source>
        <dbReference type="ARBA" id="ARBA00022741"/>
    </source>
</evidence>
<comment type="subcellular location">
    <subcellularLocation>
        <location evidence="2">Nucleus</location>
    </subcellularLocation>
</comment>
<keyword evidence="7" id="KW-0547">Nucleotide-binding</keyword>
<evidence type="ECO:0000256" key="12">
    <source>
        <dbReference type="ARBA" id="ARBA00023014"/>
    </source>
</evidence>
<evidence type="ECO:0000256" key="11">
    <source>
        <dbReference type="ARBA" id="ARBA00023004"/>
    </source>
</evidence>
<organism evidence="25 26">
    <name type="scientific">Emydomyces testavorans</name>
    <dbReference type="NCBI Taxonomy" id="2070801"/>
    <lineage>
        <taxon>Eukaryota</taxon>
        <taxon>Fungi</taxon>
        <taxon>Dikarya</taxon>
        <taxon>Ascomycota</taxon>
        <taxon>Pezizomycotina</taxon>
        <taxon>Eurotiomycetes</taxon>
        <taxon>Eurotiomycetidae</taxon>
        <taxon>Onygenales</taxon>
        <taxon>Nannizziopsiaceae</taxon>
        <taxon>Emydomyces</taxon>
    </lineage>
</organism>
<dbReference type="PROSITE" id="PS51193">
    <property type="entry name" value="HELICASE_ATP_BIND_2"/>
    <property type="match status" value="1"/>
</dbReference>
<keyword evidence="13" id="KW-0238">DNA-binding</keyword>
<dbReference type="GO" id="GO:0006139">
    <property type="term" value="P:nucleobase-containing compound metabolic process"/>
    <property type="evidence" value="ECO:0007669"/>
    <property type="project" value="InterPro"/>
</dbReference>
<evidence type="ECO:0000256" key="8">
    <source>
        <dbReference type="ARBA" id="ARBA00022801"/>
    </source>
</evidence>
<dbReference type="Proteomes" id="UP001219355">
    <property type="component" value="Chromosome 4"/>
</dbReference>
<dbReference type="EMBL" id="CP120630">
    <property type="protein sequence ID" value="WEW60392.1"/>
    <property type="molecule type" value="Genomic_DNA"/>
</dbReference>
<dbReference type="SMART" id="SM00491">
    <property type="entry name" value="HELICc2"/>
    <property type="match status" value="1"/>
</dbReference>
<dbReference type="EC" id="5.6.2.3" evidence="18"/>
<evidence type="ECO:0000256" key="13">
    <source>
        <dbReference type="ARBA" id="ARBA00023125"/>
    </source>
</evidence>
<dbReference type="InterPro" id="IPR014013">
    <property type="entry name" value="Helic_SF1/SF2_ATP-bd_DinG/Rad3"/>
</dbReference>
<keyword evidence="14" id="KW-0413">Isomerase</keyword>
<dbReference type="GO" id="GO:0003677">
    <property type="term" value="F:DNA binding"/>
    <property type="evidence" value="ECO:0007669"/>
    <property type="project" value="UniProtKB-KW"/>
</dbReference>
<dbReference type="GO" id="GO:0043139">
    <property type="term" value="F:5'-3' DNA helicase activity"/>
    <property type="evidence" value="ECO:0007669"/>
    <property type="project" value="UniProtKB-EC"/>
</dbReference>
<dbReference type="Gene3D" id="3.40.50.300">
    <property type="entry name" value="P-loop containing nucleotide triphosphate hydrolases"/>
    <property type="match status" value="2"/>
</dbReference>
<evidence type="ECO:0000259" key="24">
    <source>
        <dbReference type="PROSITE" id="PS51193"/>
    </source>
</evidence>
<evidence type="ECO:0000313" key="25">
    <source>
        <dbReference type="EMBL" id="WEW60392.1"/>
    </source>
</evidence>
<dbReference type="GO" id="GO:0005634">
    <property type="term" value="C:nucleus"/>
    <property type="evidence" value="ECO:0007669"/>
    <property type="project" value="UniProtKB-SubCell"/>
</dbReference>
<comment type="cofactor">
    <cofactor evidence="1">
        <name>[4Fe-4S] cluster</name>
        <dbReference type="ChEBI" id="CHEBI:49883"/>
    </cofactor>
</comment>
<evidence type="ECO:0000256" key="14">
    <source>
        <dbReference type="ARBA" id="ARBA00023235"/>
    </source>
</evidence>
<evidence type="ECO:0000256" key="4">
    <source>
        <dbReference type="ARBA" id="ARBA00016387"/>
    </source>
</evidence>
<dbReference type="GO" id="GO:0016818">
    <property type="term" value="F:hydrolase activity, acting on acid anhydrides, in phosphorus-containing anhydrides"/>
    <property type="evidence" value="ECO:0007669"/>
    <property type="project" value="InterPro"/>
</dbReference>
<dbReference type="NCBIfam" id="TIGR00604">
    <property type="entry name" value="rad3"/>
    <property type="match status" value="1"/>
</dbReference>
<keyword evidence="16" id="KW-0131">Cell cycle</keyword>
<dbReference type="InterPro" id="IPR002464">
    <property type="entry name" value="DNA/RNA_helicase_DEAH_CS"/>
</dbReference>
<proteinExistence type="inferred from homology"/>
<comment type="similarity">
    <text evidence="3">Belongs to the DEAD box helicase family. DEAH subfamily. DDX11/CHL1 sub-subfamily.</text>
</comment>
<evidence type="ECO:0000256" key="16">
    <source>
        <dbReference type="ARBA" id="ARBA00023306"/>
    </source>
</evidence>
<feature type="region of interest" description="Disordered" evidence="23">
    <location>
        <begin position="51"/>
        <end position="82"/>
    </location>
</feature>
<keyword evidence="9 25" id="KW-0347">Helicase</keyword>
<gene>
    <name evidence="25" type="primary">CHL1</name>
    <name evidence="25" type="ORF">PRK78_005877</name>
</gene>
<evidence type="ECO:0000313" key="26">
    <source>
        <dbReference type="Proteomes" id="UP001219355"/>
    </source>
</evidence>
<keyword evidence="26" id="KW-1185">Reference proteome</keyword>
<dbReference type="InterPro" id="IPR045028">
    <property type="entry name" value="DinG/Rad3-like"/>
</dbReference>
<protein>
    <recommendedName>
        <fullName evidence="5">ATP-dependent DNA helicase CHL1</fullName>
        <ecNumber evidence="18">5.6.2.3</ecNumber>
    </recommendedName>
    <alternativeName>
        <fullName evidence="4">ATP-dependent DNA helicase chl1</fullName>
    </alternativeName>
    <alternativeName>
        <fullName evidence="17">Chromosome loss protein 1</fullName>
    </alternativeName>
    <alternativeName>
        <fullName evidence="19 20">DNA 5'-3' helicase CHL1</fullName>
    </alternativeName>
</protein>
<evidence type="ECO:0000256" key="15">
    <source>
        <dbReference type="ARBA" id="ARBA00023242"/>
    </source>
</evidence>
<dbReference type="PANTHER" id="PTHR11472">
    <property type="entry name" value="DNA REPAIR DEAD HELICASE RAD3/XP-D SUBFAMILY MEMBER"/>
    <property type="match status" value="1"/>
</dbReference>
<keyword evidence="11" id="KW-0408">Iron</keyword>
<evidence type="ECO:0000256" key="9">
    <source>
        <dbReference type="ARBA" id="ARBA00022806"/>
    </source>
</evidence>
<keyword evidence="10" id="KW-0067">ATP-binding</keyword>
<evidence type="ECO:0000256" key="21">
    <source>
        <dbReference type="ARBA" id="ARBA00045702"/>
    </source>
</evidence>
<dbReference type="InterPro" id="IPR010614">
    <property type="entry name" value="RAD3-like_helicase_DEAD"/>
</dbReference>
<evidence type="ECO:0000256" key="22">
    <source>
        <dbReference type="ARBA" id="ARBA00048954"/>
    </source>
</evidence>
<reference evidence="25" key="1">
    <citation type="submission" date="2023-03" db="EMBL/GenBank/DDBJ databases">
        <title>Emydomyces testavorans Genome Sequence.</title>
        <authorList>
            <person name="Hoyer L."/>
        </authorList>
    </citation>
    <scope>NUCLEOTIDE SEQUENCE</scope>
    <source>
        <strain evidence="25">16-2883</strain>
    </source>
</reference>
<dbReference type="InterPro" id="IPR027417">
    <property type="entry name" value="P-loop_NTPase"/>
</dbReference>
<dbReference type="SMART" id="SM00488">
    <property type="entry name" value="DEXDc2"/>
    <property type="match status" value="1"/>
</dbReference>
<comment type="catalytic activity">
    <reaction evidence="22">
        <text>ATP + H2O = ADP + phosphate + H(+)</text>
        <dbReference type="Rhea" id="RHEA:13065"/>
        <dbReference type="ChEBI" id="CHEBI:15377"/>
        <dbReference type="ChEBI" id="CHEBI:15378"/>
        <dbReference type="ChEBI" id="CHEBI:30616"/>
        <dbReference type="ChEBI" id="CHEBI:43474"/>
        <dbReference type="ChEBI" id="CHEBI:456216"/>
        <dbReference type="EC" id="5.6.2.3"/>
    </reaction>
</comment>
<dbReference type="FunFam" id="3.40.50.300:FF:001372">
    <property type="entry name" value="ATP-dependent DNA helicase chl1"/>
    <property type="match status" value="1"/>
</dbReference>
<dbReference type="PANTHER" id="PTHR11472:SF41">
    <property type="entry name" value="ATP-DEPENDENT DNA HELICASE DDX11-RELATED"/>
    <property type="match status" value="1"/>
</dbReference>
<dbReference type="CDD" id="cd18788">
    <property type="entry name" value="SF2_C_XPD"/>
    <property type="match status" value="1"/>
</dbReference>
<feature type="region of interest" description="Disordered" evidence="23">
    <location>
        <begin position="1"/>
        <end position="37"/>
    </location>
</feature>
<dbReference type="FunFam" id="3.40.50.300:FF:002774">
    <property type="entry name" value="ATP-dependent DNA helicase chl1"/>
    <property type="match status" value="1"/>
</dbReference>
<evidence type="ECO:0000256" key="19">
    <source>
        <dbReference type="ARBA" id="ARBA00044998"/>
    </source>
</evidence>
<dbReference type="InterPro" id="IPR006554">
    <property type="entry name" value="Helicase-like_DEXD_c2"/>
</dbReference>
<dbReference type="GO" id="GO:0046872">
    <property type="term" value="F:metal ion binding"/>
    <property type="evidence" value="ECO:0007669"/>
    <property type="project" value="UniProtKB-KW"/>
</dbReference>
<dbReference type="PROSITE" id="PS00690">
    <property type="entry name" value="DEAH_ATP_HELICASE"/>
    <property type="match status" value="1"/>
</dbReference>
<keyword evidence="15" id="KW-0539">Nucleus</keyword>
<dbReference type="GO" id="GO:0051536">
    <property type="term" value="F:iron-sulfur cluster binding"/>
    <property type="evidence" value="ECO:0007669"/>
    <property type="project" value="UniProtKB-KW"/>
</dbReference>
<evidence type="ECO:0000256" key="17">
    <source>
        <dbReference type="ARBA" id="ARBA00029709"/>
    </source>
</evidence>
<evidence type="ECO:0000256" key="2">
    <source>
        <dbReference type="ARBA" id="ARBA00004123"/>
    </source>
</evidence>
<evidence type="ECO:0000256" key="1">
    <source>
        <dbReference type="ARBA" id="ARBA00001966"/>
    </source>
</evidence>
<evidence type="ECO:0000256" key="18">
    <source>
        <dbReference type="ARBA" id="ARBA00044969"/>
    </source>
</evidence>
<dbReference type="GO" id="GO:0034085">
    <property type="term" value="P:establishment of sister chromatid cohesion"/>
    <property type="evidence" value="ECO:0007669"/>
    <property type="project" value="TreeGrafter"/>
</dbReference>
<feature type="domain" description="Helicase ATP-binding" evidence="24">
    <location>
        <begin position="66"/>
        <end position="366"/>
    </location>
</feature>